<dbReference type="Proteomes" id="UP000287533">
    <property type="component" value="Unassembled WGS sequence"/>
</dbReference>
<feature type="region of interest" description="Disordered" evidence="1">
    <location>
        <begin position="1"/>
        <end position="25"/>
    </location>
</feature>
<gene>
    <name evidence="2" type="ORF">D2E25_1407</name>
</gene>
<evidence type="ECO:0000313" key="2">
    <source>
        <dbReference type="EMBL" id="RSX52836.1"/>
    </source>
</evidence>
<keyword evidence="3" id="KW-1185">Reference proteome</keyword>
<comment type="caution">
    <text evidence="2">The sequence shown here is derived from an EMBL/GenBank/DDBJ whole genome shotgun (WGS) entry which is preliminary data.</text>
</comment>
<feature type="compositionally biased region" description="Polar residues" evidence="1">
    <location>
        <begin position="258"/>
        <end position="267"/>
    </location>
</feature>
<name>A0A430FJ26_9BIFI</name>
<reference evidence="2 3" key="1">
    <citation type="submission" date="2018-09" db="EMBL/GenBank/DDBJ databases">
        <title>Characterization of the phylogenetic diversity of five novel species belonging to the genus Bifidobacterium.</title>
        <authorList>
            <person name="Lugli G.A."/>
            <person name="Duranti S."/>
            <person name="Milani C."/>
        </authorList>
    </citation>
    <scope>NUCLEOTIDE SEQUENCE [LARGE SCALE GENOMIC DNA]</scope>
    <source>
        <strain evidence="2 3">2034B</strain>
    </source>
</reference>
<evidence type="ECO:0000256" key="1">
    <source>
        <dbReference type="SAM" id="MobiDB-lite"/>
    </source>
</evidence>
<evidence type="ECO:0000313" key="3">
    <source>
        <dbReference type="Proteomes" id="UP000287533"/>
    </source>
</evidence>
<feature type="compositionally biased region" description="Low complexity" evidence="1">
    <location>
        <begin position="279"/>
        <end position="304"/>
    </location>
</feature>
<dbReference type="AlphaFoldDB" id="A0A430FJ26"/>
<organism evidence="2 3">
    <name type="scientific">Bifidobacterium goeldii</name>
    <dbReference type="NCBI Taxonomy" id="2306975"/>
    <lineage>
        <taxon>Bacteria</taxon>
        <taxon>Bacillati</taxon>
        <taxon>Actinomycetota</taxon>
        <taxon>Actinomycetes</taxon>
        <taxon>Bifidobacteriales</taxon>
        <taxon>Bifidobacteriaceae</taxon>
        <taxon>Bifidobacterium</taxon>
    </lineage>
</organism>
<accession>A0A430FJ26</accession>
<dbReference type="RefSeq" id="WP_241217085.1">
    <property type="nucleotide sequence ID" value="NZ_QXGL01000004.1"/>
</dbReference>
<protein>
    <submittedName>
        <fullName evidence="2">Uncharacterized protein</fullName>
    </submittedName>
</protein>
<feature type="compositionally biased region" description="Polar residues" evidence="1">
    <location>
        <begin position="14"/>
        <end position="25"/>
    </location>
</feature>
<proteinExistence type="predicted"/>
<dbReference type="EMBL" id="QXGL01000004">
    <property type="protein sequence ID" value="RSX52836.1"/>
    <property type="molecule type" value="Genomic_DNA"/>
</dbReference>
<sequence>MQTRYWFDRGTAQEHASGSGQYTSSSPTRHATWHKALQTVAFTGALCLMLSACSAPRIDGRAESEQQPSACETAYYAAESNTSVMATDSGAPMLMRFFAAQSATQQWVDVAGYCAHRFAEGTLRSAQAEYTASILGNKLDITPASRASSLEGITALHADADALGGMAVAEDRAGFVIEVLAARKVDGASLALSDDHKTAGQLLFSLSKASKDPRSKVYDVRGILAHPDTMTDSATGLSARTVAVAEITCAREELSAMTAETSENTADSDAADRTHTDSVDTAASSADTSASSTDTSLGATTAAANTQRSKTLRTLSDLVASRISLAFTYGYPAFDHALFS</sequence>
<feature type="region of interest" description="Disordered" evidence="1">
    <location>
        <begin position="257"/>
        <end position="305"/>
    </location>
</feature>